<dbReference type="AlphaFoldDB" id="A0A1M7PDY2"/>
<evidence type="ECO:0000256" key="4">
    <source>
        <dbReference type="PROSITE-ProRule" id="PRU00335"/>
    </source>
</evidence>
<dbReference type="PANTHER" id="PTHR30055:SF234">
    <property type="entry name" value="HTH-TYPE TRANSCRIPTIONAL REGULATOR BETI"/>
    <property type="match status" value="1"/>
</dbReference>
<organism evidence="7 8">
    <name type="scientific">Cryptosporangium aurantiacum</name>
    <dbReference type="NCBI Taxonomy" id="134849"/>
    <lineage>
        <taxon>Bacteria</taxon>
        <taxon>Bacillati</taxon>
        <taxon>Actinomycetota</taxon>
        <taxon>Actinomycetes</taxon>
        <taxon>Cryptosporangiales</taxon>
        <taxon>Cryptosporangiaceae</taxon>
        <taxon>Cryptosporangium</taxon>
    </lineage>
</organism>
<dbReference type="PROSITE" id="PS50977">
    <property type="entry name" value="HTH_TETR_2"/>
    <property type="match status" value="1"/>
</dbReference>
<dbReference type="SUPFAM" id="SSF46689">
    <property type="entry name" value="Homeodomain-like"/>
    <property type="match status" value="1"/>
</dbReference>
<keyword evidence="2 4" id="KW-0238">DNA-binding</keyword>
<evidence type="ECO:0000256" key="1">
    <source>
        <dbReference type="ARBA" id="ARBA00023015"/>
    </source>
</evidence>
<reference evidence="7 8" key="1">
    <citation type="submission" date="2016-11" db="EMBL/GenBank/DDBJ databases">
        <authorList>
            <person name="Jaros S."/>
            <person name="Januszkiewicz K."/>
            <person name="Wedrychowicz H."/>
        </authorList>
    </citation>
    <scope>NUCLEOTIDE SEQUENCE [LARGE SCALE GENOMIC DNA]</scope>
    <source>
        <strain evidence="7 8">DSM 46144</strain>
    </source>
</reference>
<evidence type="ECO:0000313" key="8">
    <source>
        <dbReference type="Proteomes" id="UP000184440"/>
    </source>
</evidence>
<evidence type="ECO:0000256" key="3">
    <source>
        <dbReference type="ARBA" id="ARBA00023163"/>
    </source>
</evidence>
<dbReference type="InterPro" id="IPR001647">
    <property type="entry name" value="HTH_TetR"/>
</dbReference>
<evidence type="ECO:0000313" key="7">
    <source>
        <dbReference type="EMBL" id="SHN15210.1"/>
    </source>
</evidence>
<feature type="domain" description="HTH tetR-type" evidence="6">
    <location>
        <begin position="33"/>
        <end position="93"/>
    </location>
</feature>
<feature type="DNA-binding region" description="H-T-H motif" evidence="4">
    <location>
        <begin position="56"/>
        <end position="75"/>
    </location>
</feature>
<sequence length="216" mass="23630">MQPQTDESVAPDGTERPRRRRRRTSQKQLDERAQIKASIVAAALPVFAERGYTQTTLDSVAKLVGLTRSGILHHFASKEALFLAVLERQRAWAQQQVDSADRSTTRGLSAFLGHAGHARVPLQLVHVLAAEAIAGNEAAAGYVAERADFVRSEIRRRLQESRERGEVDPAIDLDEATTLVAATLNGLQAAWLLDADVPTEPAFDLLLRLLGPRPTA</sequence>
<dbReference type="GO" id="GO:0000976">
    <property type="term" value="F:transcription cis-regulatory region binding"/>
    <property type="evidence" value="ECO:0007669"/>
    <property type="project" value="TreeGrafter"/>
</dbReference>
<dbReference type="InterPro" id="IPR050109">
    <property type="entry name" value="HTH-type_TetR-like_transc_reg"/>
</dbReference>
<dbReference type="PANTHER" id="PTHR30055">
    <property type="entry name" value="HTH-TYPE TRANSCRIPTIONAL REGULATOR RUTR"/>
    <property type="match status" value="1"/>
</dbReference>
<dbReference type="Gene3D" id="1.10.357.10">
    <property type="entry name" value="Tetracycline Repressor, domain 2"/>
    <property type="match status" value="1"/>
</dbReference>
<keyword evidence="1" id="KW-0805">Transcription regulation</keyword>
<accession>A0A1M7PDY2</accession>
<protein>
    <submittedName>
        <fullName evidence="7">Transcriptional regulator, TetR family</fullName>
    </submittedName>
</protein>
<dbReference type="OrthoDB" id="7505659at2"/>
<dbReference type="Gene3D" id="1.10.10.60">
    <property type="entry name" value="Homeodomain-like"/>
    <property type="match status" value="1"/>
</dbReference>
<proteinExistence type="predicted"/>
<dbReference type="SUPFAM" id="SSF48498">
    <property type="entry name" value="Tetracyclin repressor-like, C-terminal domain"/>
    <property type="match status" value="1"/>
</dbReference>
<dbReference type="Pfam" id="PF00440">
    <property type="entry name" value="TetR_N"/>
    <property type="match status" value="1"/>
</dbReference>
<dbReference type="STRING" id="134849.SAMN05443668_103258"/>
<name>A0A1M7PDY2_9ACTN</name>
<dbReference type="Proteomes" id="UP000184440">
    <property type="component" value="Unassembled WGS sequence"/>
</dbReference>
<dbReference type="InterPro" id="IPR009057">
    <property type="entry name" value="Homeodomain-like_sf"/>
</dbReference>
<evidence type="ECO:0000256" key="5">
    <source>
        <dbReference type="SAM" id="MobiDB-lite"/>
    </source>
</evidence>
<keyword evidence="3" id="KW-0804">Transcription</keyword>
<dbReference type="PRINTS" id="PR00455">
    <property type="entry name" value="HTHTETR"/>
</dbReference>
<dbReference type="GO" id="GO:0003700">
    <property type="term" value="F:DNA-binding transcription factor activity"/>
    <property type="evidence" value="ECO:0007669"/>
    <property type="project" value="TreeGrafter"/>
</dbReference>
<gene>
    <name evidence="7" type="ORF">SAMN05443668_103258</name>
</gene>
<evidence type="ECO:0000259" key="6">
    <source>
        <dbReference type="PROSITE" id="PS50977"/>
    </source>
</evidence>
<dbReference type="EMBL" id="FRCS01000003">
    <property type="protein sequence ID" value="SHN15210.1"/>
    <property type="molecule type" value="Genomic_DNA"/>
</dbReference>
<dbReference type="InterPro" id="IPR036271">
    <property type="entry name" value="Tet_transcr_reg_TetR-rel_C_sf"/>
</dbReference>
<keyword evidence="8" id="KW-1185">Reference proteome</keyword>
<evidence type="ECO:0000256" key="2">
    <source>
        <dbReference type="ARBA" id="ARBA00023125"/>
    </source>
</evidence>
<feature type="region of interest" description="Disordered" evidence="5">
    <location>
        <begin position="1"/>
        <end position="29"/>
    </location>
</feature>